<dbReference type="RefSeq" id="WP_236959128.1">
    <property type="nucleotide sequence ID" value="NZ_JAETXX010000006.1"/>
</dbReference>
<gene>
    <name evidence="2" type="ORF">JM658_10020</name>
</gene>
<feature type="signal peptide" evidence="1">
    <location>
        <begin position="1"/>
        <end position="22"/>
    </location>
</feature>
<sequence length="304" mass="33789">MKIVHKYTLGILLGLCAFTSWAQQDPQFTQYMYNTMSVNPGYAGSREVFSITGLYRNQWVGVDGAPTTQTLGIDTPLGKNVGGGLSIINDELGPSQETYVDGNFSYTVNTGVDHKLSFGLKAGVRFLNVDFTEGNIEDPTDNNLQNINSEVLPTVGAGIYYHTNKWYLGFSVPNFFTSDHYDEVQGNIAAERMHYYLIGGYVFDLGASVKFKPAFLAKAVEGAPFSLDLSANFLIQEKLTLGLGYRWDDSVSGLIGFQLTPGVFAGYAYDYTTSELNNYNSGTHEIMVRFDIFNNRRIKSPRFF</sequence>
<reference evidence="2 3" key="1">
    <citation type="submission" date="2021-01" db="EMBL/GenBank/DDBJ databases">
        <title>Genome sequencing of Joostella atrarenae M1-2 (= KCTC 23194).</title>
        <authorList>
            <person name="Zakaria M.R."/>
            <person name="Lam M.Q."/>
            <person name="Chong C.S."/>
        </authorList>
    </citation>
    <scope>NUCLEOTIDE SEQUENCE [LARGE SCALE GENOMIC DNA]</scope>
    <source>
        <strain evidence="2 3">M1-2</strain>
    </source>
</reference>
<accession>A0ABS9J3Z7</accession>
<dbReference type="EMBL" id="JAETXX010000006">
    <property type="protein sequence ID" value="MCF8715161.1"/>
    <property type="molecule type" value="Genomic_DNA"/>
</dbReference>
<name>A0ABS9J3Z7_9FLAO</name>
<feature type="chain" id="PRO_5046780180" evidence="1">
    <location>
        <begin position="23"/>
        <end position="304"/>
    </location>
</feature>
<dbReference type="Proteomes" id="UP000829517">
    <property type="component" value="Unassembled WGS sequence"/>
</dbReference>
<keyword evidence="1" id="KW-0732">Signal</keyword>
<proteinExistence type="predicted"/>
<keyword evidence="3" id="KW-1185">Reference proteome</keyword>
<comment type="caution">
    <text evidence="2">The sequence shown here is derived from an EMBL/GenBank/DDBJ whole genome shotgun (WGS) entry which is preliminary data.</text>
</comment>
<evidence type="ECO:0000256" key="1">
    <source>
        <dbReference type="SAM" id="SignalP"/>
    </source>
</evidence>
<dbReference type="Pfam" id="PF11751">
    <property type="entry name" value="PorP_SprF"/>
    <property type="match status" value="1"/>
</dbReference>
<dbReference type="InterPro" id="IPR019861">
    <property type="entry name" value="PorP/SprF_Bacteroidetes"/>
</dbReference>
<organism evidence="2 3">
    <name type="scientific">Joostella atrarenae</name>
    <dbReference type="NCBI Taxonomy" id="679257"/>
    <lineage>
        <taxon>Bacteria</taxon>
        <taxon>Pseudomonadati</taxon>
        <taxon>Bacteroidota</taxon>
        <taxon>Flavobacteriia</taxon>
        <taxon>Flavobacteriales</taxon>
        <taxon>Flavobacteriaceae</taxon>
        <taxon>Joostella</taxon>
    </lineage>
</organism>
<protein>
    <submittedName>
        <fullName evidence="2">Type IX secretion system membrane protein PorP/SprF</fullName>
    </submittedName>
</protein>
<evidence type="ECO:0000313" key="2">
    <source>
        <dbReference type="EMBL" id="MCF8715161.1"/>
    </source>
</evidence>
<evidence type="ECO:0000313" key="3">
    <source>
        <dbReference type="Proteomes" id="UP000829517"/>
    </source>
</evidence>
<dbReference type="NCBIfam" id="TIGR03519">
    <property type="entry name" value="T9SS_PorP_fam"/>
    <property type="match status" value="1"/>
</dbReference>